<name>A0ABW0U9E5_9STRE</name>
<protein>
    <recommendedName>
        <fullName evidence="3">Phage protein</fullName>
    </recommendedName>
</protein>
<evidence type="ECO:0008006" key="3">
    <source>
        <dbReference type="Google" id="ProtNLM"/>
    </source>
</evidence>
<accession>A0ABW0U9E5</accession>
<sequence length="68" mass="7513">MTKEEVKQIKIETLEEIIVLVTNTVAVMEVASGMFNDEAKSISEPYIAGAKSVVSAIEELKKKVEKDE</sequence>
<dbReference type="EMBL" id="JBHSOJ010000003">
    <property type="protein sequence ID" value="MFC5630112.1"/>
    <property type="molecule type" value="Genomic_DNA"/>
</dbReference>
<proteinExistence type="predicted"/>
<gene>
    <name evidence="1" type="ORF">ACFPQ3_00465</name>
</gene>
<dbReference type="Proteomes" id="UP001596110">
    <property type="component" value="Unassembled WGS sequence"/>
</dbReference>
<dbReference type="RefSeq" id="WP_156806727.1">
    <property type="nucleotide sequence ID" value="NZ_JBHSOJ010000003.1"/>
</dbReference>
<evidence type="ECO:0000313" key="1">
    <source>
        <dbReference type="EMBL" id="MFC5630112.1"/>
    </source>
</evidence>
<organism evidence="1 2">
    <name type="scientific">Streptococcus caledonicus</name>
    <dbReference type="NCBI Taxonomy" id="2614158"/>
    <lineage>
        <taxon>Bacteria</taxon>
        <taxon>Bacillati</taxon>
        <taxon>Bacillota</taxon>
        <taxon>Bacilli</taxon>
        <taxon>Lactobacillales</taxon>
        <taxon>Streptococcaceae</taxon>
        <taxon>Streptococcus</taxon>
    </lineage>
</organism>
<reference evidence="2" key="1">
    <citation type="journal article" date="2019" name="Int. J. Syst. Evol. Microbiol.">
        <title>The Global Catalogue of Microorganisms (GCM) 10K type strain sequencing project: providing services to taxonomists for standard genome sequencing and annotation.</title>
        <authorList>
            <consortium name="The Broad Institute Genomics Platform"/>
            <consortium name="The Broad Institute Genome Sequencing Center for Infectious Disease"/>
            <person name="Wu L."/>
            <person name="Ma J."/>
        </authorList>
    </citation>
    <scope>NUCLEOTIDE SEQUENCE [LARGE SCALE GENOMIC DNA]</scope>
    <source>
        <strain evidence="2">DT43</strain>
    </source>
</reference>
<evidence type="ECO:0000313" key="2">
    <source>
        <dbReference type="Proteomes" id="UP001596110"/>
    </source>
</evidence>
<keyword evidence="2" id="KW-1185">Reference proteome</keyword>
<comment type="caution">
    <text evidence="1">The sequence shown here is derived from an EMBL/GenBank/DDBJ whole genome shotgun (WGS) entry which is preliminary data.</text>
</comment>